<dbReference type="RefSeq" id="XP_009166764.1">
    <property type="nucleotide sequence ID" value="XM_009168500.1"/>
</dbReference>
<feature type="region of interest" description="Disordered" evidence="1">
    <location>
        <begin position="55"/>
        <end position="84"/>
    </location>
</feature>
<accession>A0A074ZQL7</accession>
<organism evidence="2 3">
    <name type="scientific">Opisthorchis viverrini</name>
    <name type="common">Southeast Asian liver fluke</name>
    <dbReference type="NCBI Taxonomy" id="6198"/>
    <lineage>
        <taxon>Eukaryota</taxon>
        <taxon>Metazoa</taxon>
        <taxon>Spiralia</taxon>
        <taxon>Lophotrochozoa</taxon>
        <taxon>Platyhelminthes</taxon>
        <taxon>Trematoda</taxon>
        <taxon>Digenea</taxon>
        <taxon>Opisthorchiida</taxon>
        <taxon>Opisthorchiata</taxon>
        <taxon>Opisthorchiidae</taxon>
        <taxon>Opisthorchis</taxon>
    </lineage>
</organism>
<proteinExistence type="predicted"/>
<dbReference type="CTD" id="20318086"/>
<gene>
    <name evidence="2" type="ORF">T265_03899</name>
</gene>
<sequence>MPNYVTVSVGPRGVMDFHGFICQLLHVACRHVACKHQQLVSADMFQITALSVPHGERQPLNDKSKTDPGKLGESLDSVYQSVNT</sequence>
<dbReference type="GeneID" id="20318086"/>
<dbReference type="Proteomes" id="UP000054324">
    <property type="component" value="Unassembled WGS sequence"/>
</dbReference>
<reference evidence="2 3" key="1">
    <citation type="submission" date="2013-11" db="EMBL/GenBank/DDBJ databases">
        <title>Opisthorchis viverrini - life in the bile duct.</title>
        <authorList>
            <person name="Young N.D."/>
            <person name="Nagarajan N."/>
            <person name="Lin S.J."/>
            <person name="Korhonen P.K."/>
            <person name="Jex A.R."/>
            <person name="Hall R.S."/>
            <person name="Safavi-Hemami H."/>
            <person name="Kaewkong W."/>
            <person name="Bertrand D."/>
            <person name="Gao S."/>
            <person name="Seet Q."/>
            <person name="Wongkham S."/>
            <person name="Teh B.T."/>
            <person name="Wongkham C."/>
            <person name="Intapan P.M."/>
            <person name="Maleewong W."/>
            <person name="Yang X."/>
            <person name="Hu M."/>
            <person name="Wang Z."/>
            <person name="Hofmann A."/>
            <person name="Sternberg P.W."/>
            <person name="Tan P."/>
            <person name="Wang J."/>
            <person name="Gasser R.B."/>
        </authorList>
    </citation>
    <scope>NUCLEOTIDE SEQUENCE [LARGE SCALE GENOMIC DNA]</scope>
</reference>
<dbReference type="AlphaFoldDB" id="A0A074ZQL7"/>
<evidence type="ECO:0000256" key="1">
    <source>
        <dbReference type="SAM" id="MobiDB-lite"/>
    </source>
</evidence>
<dbReference type="KEGG" id="ovi:T265_03899"/>
<feature type="compositionally biased region" description="Basic and acidic residues" evidence="1">
    <location>
        <begin position="55"/>
        <end position="70"/>
    </location>
</feature>
<protein>
    <submittedName>
        <fullName evidence="2">Uncharacterized protein</fullName>
    </submittedName>
</protein>
<name>A0A074ZQL7_OPIVI</name>
<evidence type="ECO:0000313" key="2">
    <source>
        <dbReference type="EMBL" id="KER29431.1"/>
    </source>
</evidence>
<keyword evidence="3" id="KW-1185">Reference proteome</keyword>
<evidence type="ECO:0000313" key="3">
    <source>
        <dbReference type="Proteomes" id="UP000054324"/>
    </source>
</evidence>
<dbReference type="EMBL" id="KL596678">
    <property type="protein sequence ID" value="KER29431.1"/>
    <property type="molecule type" value="Genomic_DNA"/>
</dbReference>